<feature type="active site" description="Proton donor/acceptor" evidence="9">
    <location>
        <position position="106"/>
    </location>
</feature>
<keyword evidence="4" id="KW-0808">Transferase</keyword>
<dbReference type="GO" id="GO:0008360">
    <property type="term" value="P:regulation of cell shape"/>
    <property type="evidence" value="ECO:0007669"/>
    <property type="project" value="UniProtKB-UniRule"/>
</dbReference>
<comment type="pathway">
    <text evidence="1 9">Cell wall biogenesis; peptidoglycan biosynthesis.</text>
</comment>
<dbReference type="InterPro" id="IPR050979">
    <property type="entry name" value="LD-transpeptidase"/>
</dbReference>
<evidence type="ECO:0000259" key="11">
    <source>
        <dbReference type="PROSITE" id="PS52029"/>
    </source>
</evidence>
<comment type="caution">
    <text evidence="12">The sequence shown here is derived from an EMBL/GenBank/DDBJ whole genome shotgun (WGS) entry which is preliminary data.</text>
</comment>
<name>A0A7X2MWG0_9CLOT</name>
<feature type="chain" id="PRO_5030626865" evidence="10">
    <location>
        <begin position="23"/>
        <end position="227"/>
    </location>
</feature>
<keyword evidence="7 9" id="KW-0573">Peptidoglycan synthesis</keyword>
<dbReference type="PANTHER" id="PTHR30582">
    <property type="entry name" value="L,D-TRANSPEPTIDASE"/>
    <property type="match status" value="1"/>
</dbReference>
<feature type="signal peptide" evidence="10">
    <location>
        <begin position="1"/>
        <end position="22"/>
    </location>
</feature>
<dbReference type="Pfam" id="PF03734">
    <property type="entry name" value="YkuD"/>
    <property type="match status" value="1"/>
</dbReference>
<dbReference type="RefSeq" id="WP_154530230.1">
    <property type="nucleotide sequence ID" value="NZ_JAQXTV010000140.1"/>
</dbReference>
<dbReference type="Gene3D" id="2.40.440.10">
    <property type="entry name" value="L,D-transpeptidase catalytic domain-like"/>
    <property type="match status" value="1"/>
</dbReference>
<keyword evidence="8 9" id="KW-0961">Cell wall biogenesis/degradation</keyword>
<comment type="similarity">
    <text evidence="2">Belongs to the YkuD family.</text>
</comment>
<evidence type="ECO:0000256" key="10">
    <source>
        <dbReference type="SAM" id="SignalP"/>
    </source>
</evidence>
<dbReference type="SUPFAM" id="SSF47090">
    <property type="entry name" value="PGBD-like"/>
    <property type="match status" value="1"/>
</dbReference>
<dbReference type="PANTHER" id="PTHR30582:SF24">
    <property type="entry name" value="L,D-TRANSPEPTIDASE ERFK_SRFK-RELATED"/>
    <property type="match status" value="1"/>
</dbReference>
<evidence type="ECO:0000313" key="13">
    <source>
        <dbReference type="Proteomes" id="UP000460287"/>
    </source>
</evidence>
<evidence type="ECO:0000256" key="9">
    <source>
        <dbReference type="PROSITE-ProRule" id="PRU01373"/>
    </source>
</evidence>
<keyword evidence="3" id="KW-0328">Glycosyltransferase</keyword>
<dbReference type="Pfam" id="PF01471">
    <property type="entry name" value="PG_binding_1"/>
    <property type="match status" value="1"/>
</dbReference>
<dbReference type="UniPathway" id="UPA00219"/>
<dbReference type="CDD" id="cd16913">
    <property type="entry name" value="YkuD_like"/>
    <property type="match status" value="1"/>
</dbReference>
<dbReference type="InterPro" id="IPR005490">
    <property type="entry name" value="LD_TPept_cat_dom"/>
</dbReference>
<dbReference type="SUPFAM" id="SSF141523">
    <property type="entry name" value="L,D-transpeptidase catalytic domain-like"/>
    <property type="match status" value="1"/>
</dbReference>
<evidence type="ECO:0000313" key="12">
    <source>
        <dbReference type="EMBL" id="MSR90342.1"/>
    </source>
</evidence>
<dbReference type="GO" id="GO:0016757">
    <property type="term" value="F:glycosyltransferase activity"/>
    <property type="evidence" value="ECO:0007669"/>
    <property type="project" value="UniProtKB-KW"/>
</dbReference>
<evidence type="ECO:0000256" key="2">
    <source>
        <dbReference type="ARBA" id="ARBA00005992"/>
    </source>
</evidence>
<organism evidence="12 13">
    <name type="scientific">Inconstantimicrobium porci</name>
    <dbReference type="NCBI Taxonomy" id="2652291"/>
    <lineage>
        <taxon>Bacteria</taxon>
        <taxon>Bacillati</taxon>
        <taxon>Bacillota</taxon>
        <taxon>Clostridia</taxon>
        <taxon>Eubacteriales</taxon>
        <taxon>Clostridiaceae</taxon>
        <taxon>Inconstantimicrobium</taxon>
    </lineage>
</organism>
<accession>A0A7X2MWG0</accession>
<evidence type="ECO:0000256" key="3">
    <source>
        <dbReference type="ARBA" id="ARBA00022676"/>
    </source>
</evidence>
<keyword evidence="5" id="KW-0378">Hydrolase</keyword>
<gene>
    <name evidence="12" type="ORF">FYJ33_02660</name>
</gene>
<dbReference type="EMBL" id="VULX01000002">
    <property type="protein sequence ID" value="MSR90342.1"/>
    <property type="molecule type" value="Genomic_DNA"/>
</dbReference>
<dbReference type="GO" id="GO:0071555">
    <property type="term" value="P:cell wall organization"/>
    <property type="evidence" value="ECO:0007669"/>
    <property type="project" value="UniProtKB-UniRule"/>
</dbReference>
<protein>
    <submittedName>
        <fullName evidence="12">L,D-transpeptidase family protein</fullName>
    </submittedName>
</protein>
<dbReference type="Proteomes" id="UP000460287">
    <property type="component" value="Unassembled WGS sequence"/>
</dbReference>
<evidence type="ECO:0000256" key="1">
    <source>
        <dbReference type="ARBA" id="ARBA00004752"/>
    </source>
</evidence>
<dbReference type="PROSITE" id="PS52029">
    <property type="entry name" value="LD_TPASE"/>
    <property type="match status" value="1"/>
</dbReference>
<reference evidence="12 13" key="1">
    <citation type="submission" date="2019-08" db="EMBL/GenBank/DDBJ databases">
        <title>In-depth cultivation of the pig gut microbiome towards novel bacterial diversity and tailored functional studies.</title>
        <authorList>
            <person name="Wylensek D."/>
            <person name="Hitch T.C.A."/>
            <person name="Clavel T."/>
        </authorList>
    </citation>
    <scope>NUCLEOTIDE SEQUENCE [LARGE SCALE GENOMIC DNA]</scope>
    <source>
        <strain evidence="12 13">WCA-383-APC-5B</strain>
    </source>
</reference>
<keyword evidence="6 9" id="KW-0133">Cell shape</keyword>
<feature type="active site" description="Nucleophile" evidence="9">
    <location>
        <position position="122"/>
    </location>
</feature>
<dbReference type="AlphaFoldDB" id="A0A7X2MWG0"/>
<dbReference type="InterPro" id="IPR002477">
    <property type="entry name" value="Peptidoglycan-bd-like"/>
</dbReference>
<evidence type="ECO:0000256" key="7">
    <source>
        <dbReference type="ARBA" id="ARBA00022984"/>
    </source>
</evidence>
<evidence type="ECO:0000256" key="5">
    <source>
        <dbReference type="ARBA" id="ARBA00022801"/>
    </source>
</evidence>
<feature type="domain" description="L,D-TPase catalytic" evidence="11">
    <location>
        <begin position="36"/>
        <end position="146"/>
    </location>
</feature>
<dbReference type="InterPro" id="IPR036366">
    <property type="entry name" value="PGBDSf"/>
</dbReference>
<dbReference type="GO" id="GO:0005576">
    <property type="term" value="C:extracellular region"/>
    <property type="evidence" value="ECO:0007669"/>
    <property type="project" value="TreeGrafter"/>
</dbReference>
<dbReference type="InterPro" id="IPR036365">
    <property type="entry name" value="PGBD-like_sf"/>
</dbReference>
<dbReference type="Gene3D" id="1.10.101.10">
    <property type="entry name" value="PGBD-like superfamily/PGBD"/>
    <property type="match status" value="1"/>
</dbReference>
<proteinExistence type="inferred from homology"/>
<dbReference type="GO" id="GO:0018104">
    <property type="term" value="P:peptidoglycan-protein cross-linking"/>
    <property type="evidence" value="ECO:0007669"/>
    <property type="project" value="TreeGrafter"/>
</dbReference>
<dbReference type="InterPro" id="IPR038063">
    <property type="entry name" value="Transpep_catalytic_dom"/>
</dbReference>
<sequence>MRKRIFLFLIVIIMICPTLCYAEENEEALLKNHKSYNVFIDLNDLTLNLVDPVTKKFEKKYPISIGKKETPSPIGNWHVKSKANLKGPFGGYWLGLDVPWDTFGIHGTNRPDSIGSMASHGCFRMNNYNIIEVFNSVDVGASVIIYPGPNFRFSIYSRIIKPNDSGYDVYEVQRRLKDLGYFKYDPNGIYGYTLEQAVLNYKFNFGLGDTPEIDGKFLDSIGLPLMD</sequence>
<evidence type="ECO:0000256" key="8">
    <source>
        <dbReference type="ARBA" id="ARBA00023316"/>
    </source>
</evidence>
<dbReference type="GO" id="GO:0071972">
    <property type="term" value="F:peptidoglycan L,D-transpeptidase activity"/>
    <property type="evidence" value="ECO:0007669"/>
    <property type="project" value="TreeGrafter"/>
</dbReference>
<evidence type="ECO:0000256" key="4">
    <source>
        <dbReference type="ARBA" id="ARBA00022679"/>
    </source>
</evidence>
<keyword evidence="13" id="KW-1185">Reference proteome</keyword>
<evidence type="ECO:0000256" key="6">
    <source>
        <dbReference type="ARBA" id="ARBA00022960"/>
    </source>
</evidence>
<keyword evidence="10" id="KW-0732">Signal</keyword>